<accession>A0A3B0UNL4</accession>
<gene>
    <name evidence="2" type="ORF">MNBD_BACTEROID07-15</name>
</gene>
<dbReference type="NCBIfam" id="NF033547">
    <property type="entry name" value="transpos_IS1595"/>
    <property type="match status" value="1"/>
</dbReference>
<dbReference type="InterPro" id="IPR024445">
    <property type="entry name" value="Tnp_ISXO2-like"/>
</dbReference>
<dbReference type="EMBL" id="UOET01000556">
    <property type="protein sequence ID" value="VAW30730.1"/>
    <property type="molecule type" value="Genomic_DNA"/>
</dbReference>
<protein>
    <recommendedName>
        <fullName evidence="1">ISXO2-like transposase domain-containing protein</fullName>
    </recommendedName>
</protein>
<name>A0A3B0UNL4_9ZZZZ</name>
<dbReference type="Pfam" id="PF12762">
    <property type="entry name" value="DDE_Tnp_IS1595"/>
    <property type="match status" value="1"/>
</dbReference>
<sequence>MKFEGENILEFTDRFPDDRSCLVYLSEIKWAKGFTCKKCGHDKYTVRNQNFARDSNRCHHVESPTAGTLFHRVRFGIRKAFGITFEMSATTKGLSSSQVARRYGISRTTAWTFMHKVRNAMKSSKLYPLSGDVQVDEFVFGGKENLKQGRSTDSKKKKIVGAVELTEEGKVKRAYFNKIGDYSSKSLSSIFDSHISEQAHILTDKWMGYGPISKRFNIEQRYSDKGGSMKQMHTVIHQVKSWLRSTYSWVHEEHIEKYLDECSFRINRSIYKQTIFHNLISRMVKAQPISYQMIKIST</sequence>
<evidence type="ECO:0000259" key="1">
    <source>
        <dbReference type="SMART" id="SM01126"/>
    </source>
</evidence>
<feature type="domain" description="ISXO2-like transposase" evidence="1">
    <location>
        <begin position="128"/>
        <end position="267"/>
    </location>
</feature>
<organism evidence="2">
    <name type="scientific">hydrothermal vent metagenome</name>
    <dbReference type="NCBI Taxonomy" id="652676"/>
    <lineage>
        <taxon>unclassified sequences</taxon>
        <taxon>metagenomes</taxon>
        <taxon>ecological metagenomes</taxon>
    </lineage>
</organism>
<evidence type="ECO:0000313" key="2">
    <source>
        <dbReference type="EMBL" id="VAW30730.1"/>
    </source>
</evidence>
<dbReference type="SMART" id="SM01126">
    <property type="entry name" value="DDE_Tnp_IS1595"/>
    <property type="match status" value="1"/>
</dbReference>
<proteinExistence type="predicted"/>
<reference evidence="2" key="1">
    <citation type="submission" date="2018-06" db="EMBL/GenBank/DDBJ databases">
        <authorList>
            <person name="Zhirakovskaya E."/>
        </authorList>
    </citation>
    <scope>NUCLEOTIDE SEQUENCE</scope>
</reference>
<dbReference type="AlphaFoldDB" id="A0A3B0UNL4"/>